<dbReference type="SUPFAM" id="SSF50939">
    <property type="entry name" value="Sialidases"/>
    <property type="match status" value="1"/>
</dbReference>
<feature type="chain" id="PRO_5046966160" description="Exo-alpha-sialidase" evidence="1">
    <location>
        <begin position="23"/>
        <end position="770"/>
    </location>
</feature>
<accession>A0ABP7FYW4</accession>
<dbReference type="Proteomes" id="UP001501004">
    <property type="component" value="Unassembled WGS sequence"/>
</dbReference>
<keyword evidence="3" id="KW-1185">Reference proteome</keyword>
<proteinExistence type="predicted"/>
<dbReference type="InterPro" id="IPR036278">
    <property type="entry name" value="Sialidase_sf"/>
</dbReference>
<evidence type="ECO:0000313" key="3">
    <source>
        <dbReference type="Proteomes" id="UP001501004"/>
    </source>
</evidence>
<comment type="caution">
    <text evidence="2">The sequence shown here is derived from an EMBL/GenBank/DDBJ whole genome shotgun (WGS) entry which is preliminary data.</text>
</comment>
<name>A0ABP7FYW4_9MICO</name>
<organism evidence="2 3">
    <name type="scientific">Leifsonella bigeumensis</name>
    <dbReference type="NCBI Taxonomy" id="433643"/>
    <lineage>
        <taxon>Bacteria</taxon>
        <taxon>Bacillati</taxon>
        <taxon>Actinomycetota</taxon>
        <taxon>Actinomycetes</taxon>
        <taxon>Micrococcales</taxon>
        <taxon>Microbacteriaceae</taxon>
        <taxon>Leifsonella</taxon>
    </lineage>
</organism>
<keyword evidence="1" id="KW-0732">Signal</keyword>
<evidence type="ECO:0000256" key="1">
    <source>
        <dbReference type="SAM" id="SignalP"/>
    </source>
</evidence>
<feature type="signal peptide" evidence="1">
    <location>
        <begin position="1"/>
        <end position="22"/>
    </location>
</feature>
<gene>
    <name evidence="2" type="ORF">GCM10022239_27150</name>
</gene>
<dbReference type="RefSeq" id="WP_344757654.1">
    <property type="nucleotide sequence ID" value="NZ_BAABAE010000005.1"/>
</dbReference>
<dbReference type="EMBL" id="BAABAE010000005">
    <property type="protein sequence ID" value="GAA3750446.1"/>
    <property type="molecule type" value="Genomic_DNA"/>
</dbReference>
<evidence type="ECO:0008006" key="4">
    <source>
        <dbReference type="Google" id="ProtNLM"/>
    </source>
</evidence>
<protein>
    <recommendedName>
        <fullName evidence="4">Exo-alpha-sialidase</fullName>
    </recommendedName>
</protein>
<sequence length="770" mass="79373">MRTRTRILGIATVLAVAVPLAACTGGTEDPLPSVTVESLTVPDSMLPTEAVIDRDSEFLAASGDLPLAFGGSVTEPGETSVPAVWVSDDATTWQRTIVDSDFDGSFDGVLAGSSERAALGGLAWKDRAYSSVLWTSEDRANWESVELPDAFLSTYRLSILSVVGTRIFGIGVSTEGEAAGFVVSGDSAAEISLPELGDDELLSPSSLTGEGSNLLLVARPGPEGEPAATVSFVSTDRGKSWSDPVEIADSTAGVAGVAWTGTEYVATGWSPRTTAGGASDRASSWVSADGSSWSKEAVPAPPEDGPFFLVDVADEWFGAPSTAGGIVTVVAANANAAISALFTRSASGVWSFTGTTSTNEASGGTGMAVPLGDGAGTAIGGDATAAVLLGSSGYLRAGTFAGSSYRGGATLASRQFLALVNDAFPGPEGIDLVLRKRVFTVSENLDWRNTSEYSLAGYSGGDTVSTSPWDPEILGSLLNVTMAADADGGQIITGSAFPKGRSVILAQGFYRADENVDWVPMTGFSDEGSTEFFALASTGDGWVAVGDYRTSSNAGTPSHATAWQSTDGVAWSRAAGDFGDGLLESSLADVCILPDGTPIGIGWTEVNTGSYRMTAWSPDGDSWAHRDLGEFGEREGFGSSCANDDAGVVVSATIGGRDVLLRTTTGADWRQVFKAERGVNLYDPVTVPGGFAAAGGWANDTTAGAVVWLSRDGIRWTPVSIPSLNPDSTNLVAAYGDDLLVALPAVSGDPLLVVRDIEKVIDELVPKAEK</sequence>
<reference evidence="3" key="1">
    <citation type="journal article" date="2019" name="Int. J. Syst. Evol. Microbiol.">
        <title>The Global Catalogue of Microorganisms (GCM) 10K type strain sequencing project: providing services to taxonomists for standard genome sequencing and annotation.</title>
        <authorList>
            <consortium name="The Broad Institute Genomics Platform"/>
            <consortium name="The Broad Institute Genome Sequencing Center for Infectious Disease"/>
            <person name="Wu L."/>
            <person name="Ma J."/>
        </authorList>
    </citation>
    <scope>NUCLEOTIDE SEQUENCE [LARGE SCALE GENOMIC DNA]</scope>
    <source>
        <strain evidence="3">JCM 16949</strain>
    </source>
</reference>
<evidence type="ECO:0000313" key="2">
    <source>
        <dbReference type="EMBL" id="GAA3750446.1"/>
    </source>
</evidence>